<evidence type="ECO:0000313" key="6">
    <source>
        <dbReference type="EMBL" id="MCI18179.1"/>
    </source>
</evidence>
<dbReference type="GO" id="GO:0003729">
    <property type="term" value="F:mRNA binding"/>
    <property type="evidence" value="ECO:0007669"/>
    <property type="project" value="UniProtKB-ARBA"/>
</dbReference>
<dbReference type="AlphaFoldDB" id="A0A392Q2V6"/>
<dbReference type="GO" id="GO:0003735">
    <property type="term" value="F:structural constituent of ribosome"/>
    <property type="evidence" value="ECO:0007669"/>
    <property type="project" value="InterPro"/>
</dbReference>
<evidence type="ECO:0000256" key="2">
    <source>
        <dbReference type="ARBA" id="ARBA00022980"/>
    </source>
</evidence>
<proteinExistence type="inferred from homology"/>
<evidence type="ECO:0000313" key="7">
    <source>
        <dbReference type="Proteomes" id="UP000265520"/>
    </source>
</evidence>
<reference evidence="6 7" key="1">
    <citation type="journal article" date="2018" name="Front. Plant Sci.">
        <title>Red Clover (Trifolium pratense) and Zigzag Clover (T. medium) - A Picture of Genomic Similarities and Differences.</title>
        <authorList>
            <person name="Dluhosova J."/>
            <person name="Istvanek J."/>
            <person name="Nedelnik J."/>
            <person name="Repkova J."/>
        </authorList>
    </citation>
    <scope>NUCLEOTIDE SEQUENCE [LARGE SCALE GENOMIC DNA]</scope>
    <source>
        <strain evidence="7">cv. 10/8</strain>
        <tissue evidence="6">Leaf</tissue>
    </source>
</reference>
<feature type="non-terminal residue" evidence="6">
    <location>
        <position position="1"/>
    </location>
</feature>
<dbReference type="EMBL" id="LXQA010108913">
    <property type="protein sequence ID" value="MCI18179.1"/>
    <property type="molecule type" value="Genomic_DNA"/>
</dbReference>
<organism evidence="6 7">
    <name type="scientific">Trifolium medium</name>
    <dbReference type="NCBI Taxonomy" id="97028"/>
    <lineage>
        <taxon>Eukaryota</taxon>
        <taxon>Viridiplantae</taxon>
        <taxon>Streptophyta</taxon>
        <taxon>Embryophyta</taxon>
        <taxon>Tracheophyta</taxon>
        <taxon>Spermatophyta</taxon>
        <taxon>Magnoliopsida</taxon>
        <taxon>eudicotyledons</taxon>
        <taxon>Gunneridae</taxon>
        <taxon>Pentapetalae</taxon>
        <taxon>rosids</taxon>
        <taxon>fabids</taxon>
        <taxon>Fabales</taxon>
        <taxon>Fabaceae</taxon>
        <taxon>Papilionoideae</taxon>
        <taxon>50 kb inversion clade</taxon>
        <taxon>NPAAA clade</taxon>
        <taxon>Hologalegina</taxon>
        <taxon>IRL clade</taxon>
        <taxon>Trifolieae</taxon>
        <taxon>Trifolium</taxon>
    </lineage>
</organism>
<sequence length="52" mass="5464">APVIDVSQFGYFKVLGKGVLPENQPVVVKAKLISKIAEKKIKEAGGAVLLTA</sequence>
<keyword evidence="3 4" id="KW-0687">Ribonucleoprotein</keyword>
<dbReference type="InterPro" id="IPR036227">
    <property type="entry name" value="Ribosomal_uL15/eL18_sf"/>
</dbReference>
<dbReference type="Proteomes" id="UP000265520">
    <property type="component" value="Unassembled WGS sequence"/>
</dbReference>
<dbReference type="InterPro" id="IPR021131">
    <property type="entry name" value="Ribosomal_uL15/eL18"/>
</dbReference>
<dbReference type="InterPro" id="IPR001196">
    <property type="entry name" value="Ribosomal_uL15_CS"/>
</dbReference>
<evidence type="ECO:0000256" key="3">
    <source>
        <dbReference type="ARBA" id="ARBA00023274"/>
    </source>
</evidence>
<protein>
    <submittedName>
        <fullName evidence="6">60S ribosomal protein L27A-3-like</fullName>
    </submittedName>
</protein>
<name>A0A392Q2V6_9FABA</name>
<dbReference type="GO" id="GO:0022625">
    <property type="term" value="C:cytosolic large ribosomal subunit"/>
    <property type="evidence" value="ECO:0007669"/>
    <property type="project" value="TreeGrafter"/>
</dbReference>
<dbReference type="Pfam" id="PF00828">
    <property type="entry name" value="Ribosomal_L27A"/>
    <property type="match status" value="1"/>
</dbReference>
<evidence type="ECO:0000256" key="1">
    <source>
        <dbReference type="ARBA" id="ARBA00007320"/>
    </source>
</evidence>
<dbReference type="PROSITE" id="PS00475">
    <property type="entry name" value="RIBOSOMAL_L15"/>
    <property type="match status" value="1"/>
</dbReference>
<feature type="domain" description="Large ribosomal subunit protein uL15/eL18" evidence="5">
    <location>
        <begin position="3"/>
        <end position="48"/>
    </location>
</feature>
<dbReference type="GO" id="GO:0006412">
    <property type="term" value="P:translation"/>
    <property type="evidence" value="ECO:0007669"/>
    <property type="project" value="InterPro"/>
</dbReference>
<dbReference type="PANTHER" id="PTHR11721">
    <property type="entry name" value="60S RIBOSOMAL PROTEIN L27A"/>
    <property type="match status" value="1"/>
</dbReference>
<keyword evidence="7" id="KW-1185">Reference proteome</keyword>
<keyword evidence="2 4" id="KW-0689">Ribosomal protein</keyword>
<comment type="caution">
    <text evidence="6">The sequence shown here is derived from an EMBL/GenBank/DDBJ whole genome shotgun (WGS) entry which is preliminary data.</text>
</comment>
<evidence type="ECO:0000259" key="5">
    <source>
        <dbReference type="Pfam" id="PF00828"/>
    </source>
</evidence>
<dbReference type="Gene3D" id="3.100.10.10">
    <property type="match status" value="1"/>
</dbReference>
<evidence type="ECO:0000256" key="4">
    <source>
        <dbReference type="RuleBase" id="RU003888"/>
    </source>
</evidence>
<accession>A0A392Q2V6</accession>
<dbReference type="PANTHER" id="PTHR11721:SF3">
    <property type="entry name" value="LARGE RIBOSOMAL SUBUNIT PROTEIN UL15"/>
    <property type="match status" value="1"/>
</dbReference>
<comment type="similarity">
    <text evidence="1 4">Belongs to the universal ribosomal protein uL15 family.</text>
</comment>
<dbReference type="SUPFAM" id="SSF52080">
    <property type="entry name" value="Ribosomal proteins L15p and L18e"/>
    <property type="match status" value="1"/>
</dbReference>